<dbReference type="RefSeq" id="XP_032316920.1">
    <property type="nucleotide sequence ID" value="XM_032461029.1"/>
</dbReference>
<evidence type="ECO:0000256" key="1">
    <source>
        <dbReference type="SAM" id="MobiDB-lite"/>
    </source>
</evidence>
<evidence type="ECO:0000313" key="4">
    <source>
        <dbReference type="RefSeq" id="XP_032316923.1"/>
    </source>
</evidence>
<name>A0A8B8RI16_CAMFR</name>
<feature type="compositionally biased region" description="Basic and acidic residues" evidence="1">
    <location>
        <begin position="1"/>
        <end position="10"/>
    </location>
</feature>
<proteinExistence type="predicted"/>
<keyword evidence="2" id="KW-1185">Reference proteome</keyword>
<dbReference type="GeneID" id="116657639"/>
<dbReference type="GO" id="GO:0005219">
    <property type="term" value="F:ryanodine-sensitive calcium-release channel activity"/>
    <property type="evidence" value="ECO:0007669"/>
    <property type="project" value="TreeGrafter"/>
</dbReference>
<dbReference type="GO" id="GO:0005790">
    <property type="term" value="C:smooth endoplasmic reticulum"/>
    <property type="evidence" value="ECO:0007669"/>
    <property type="project" value="TreeGrafter"/>
</dbReference>
<dbReference type="GO" id="GO:0033017">
    <property type="term" value="C:sarcoplasmic reticulum membrane"/>
    <property type="evidence" value="ECO:0007669"/>
    <property type="project" value="TreeGrafter"/>
</dbReference>
<dbReference type="KEGG" id="cfr:116657639"/>
<dbReference type="KEGG" id="cfr:116657641"/>
<feature type="region of interest" description="Disordered" evidence="1">
    <location>
        <begin position="1"/>
        <end position="36"/>
    </location>
</feature>
<dbReference type="GO" id="GO:0030018">
    <property type="term" value="C:Z disc"/>
    <property type="evidence" value="ECO:0007669"/>
    <property type="project" value="TreeGrafter"/>
</dbReference>
<dbReference type="PANTHER" id="PTHR46399">
    <property type="entry name" value="B30.2/SPRY DOMAIN-CONTAINING PROTEIN"/>
    <property type="match status" value="1"/>
</dbReference>
<accession>A0A8B8RI16</accession>
<dbReference type="InterPro" id="IPR015925">
    <property type="entry name" value="Ryanodine_IP3_receptor"/>
</dbReference>
<gene>
    <name evidence="3" type="primary">LOC116657639</name>
    <name evidence="4" type="synonym">LOC116657641</name>
</gene>
<sequence>MCAIGDERLGNGRQGSEGGSQKKEQSEFGQRLGTDLHPASPGLIIDAFGELRDQKEQVREDMETKGFICGIGIGSDYFDTTPHGFETHTLEEHNLANYMYSLMCLINKDETEHTGQESYVWKMYQERCWDFFTSGDCFRKQYEDQLS</sequence>
<organism evidence="2 3">
    <name type="scientific">Camelus ferus</name>
    <name type="common">Wild bactrian camel</name>
    <name type="synonym">Camelus bactrianus ferus</name>
    <dbReference type="NCBI Taxonomy" id="419612"/>
    <lineage>
        <taxon>Eukaryota</taxon>
        <taxon>Metazoa</taxon>
        <taxon>Chordata</taxon>
        <taxon>Craniata</taxon>
        <taxon>Vertebrata</taxon>
        <taxon>Euteleostomi</taxon>
        <taxon>Mammalia</taxon>
        <taxon>Eutheria</taxon>
        <taxon>Laurasiatheria</taxon>
        <taxon>Artiodactyla</taxon>
        <taxon>Tylopoda</taxon>
        <taxon>Camelidae</taxon>
        <taxon>Camelus</taxon>
    </lineage>
</organism>
<evidence type="ECO:0000313" key="2">
    <source>
        <dbReference type="Proteomes" id="UP000694856"/>
    </source>
</evidence>
<dbReference type="AlphaFoldDB" id="A0A8B8RI16"/>
<dbReference type="Proteomes" id="UP000694856">
    <property type="component" value="Chromosome 18"/>
</dbReference>
<dbReference type="PANTHER" id="PTHR46399:SF10">
    <property type="entry name" value="RYANODINE RECEPTOR 1"/>
    <property type="match status" value="1"/>
</dbReference>
<evidence type="ECO:0000313" key="3">
    <source>
        <dbReference type="RefSeq" id="XP_032316920.1"/>
    </source>
</evidence>
<dbReference type="GO" id="GO:0042383">
    <property type="term" value="C:sarcolemma"/>
    <property type="evidence" value="ECO:0007669"/>
    <property type="project" value="TreeGrafter"/>
</dbReference>
<dbReference type="RefSeq" id="XP_032316923.1">
    <property type="nucleotide sequence ID" value="XM_032461032.1"/>
</dbReference>
<dbReference type="GO" id="GO:0006941">
    <property type="term" value="P:striated muscle contraction"/>
    <property type="evidence" value="ECO:0007669"/>
    <property type="project" value="TreeGrafter"/>
</dbReference>
<dbReference type="GO" id="GO:0014808">
    <property type="term" value="P:release of sequestered calcium ion into cytosol by sarcoplasmic reticulum"/>
    <property type="evidence" value="ECO:0007669"/>
    <property type="project" value="TreeGrafter"/>
</dbReference>
<dbReference type="GO" id="GO:0034704">
    <property type="term" value="C:calcium channel complex"/>
    <property type="evidence" value="ECO:0007669"/>
    <property type="project" value="TreeGrafter"/>
</dbReference>
<reference evidence="3 4" key="1">
    <citation type="submission" date="2025-04" db="UniProtKB">
        <authorList>
            <consortium name="RefSeq"/>
        </authorList>
    </citation>
    <scope>IDENTIFICATION</scope>
    <source>
        <tissue evidence="3 4">Ear skin</tissue>
    </source>
</reference>
<protein>
    <submittedName>
        <fullName evidence="3 4">Ryanodine receptor 3-like</fullName>
    </submittedName>
</protein>